<comment type="caution">
    <text evidence="2">The sequence shown here is derived from an EMBL/GenBank/DDBJ whole genome shotgun (WGS) entry which is preliminary data.</text>
</comment>
<dbReference type="Proteomes" id="UP000179360">
    <property type="component" value="Unassembled WGS sequence"/>
</dbReference>
<evidence type="ECO:0000256" key="1">
    <source>
        <dbReference type="SAM" id="SignalP"/>
    </source>
</evidence>
<dbReference type="AlphaFoldDB" id="A0A1F6TJR4"/>
<dbReference type="STRING" id="1817764.A2637_06585"/>
<reference evidence="2 3" key="1">
    <citation type="journal article" date="2016" name="Nat. Commun.">
        <title>Thousands of microbial genomes shed light on interconnected biogeochemical processes in an aquifer system.</title>
        <authorList>
            <person name="Anantharaman K."/>
            <person name="Brown C.T."/>
            <person name="Hug L.A."/>
            <person name="Sharon I."/>
            <person name="Castelle C.J."/>
            <person name="Probst A.J."/>
            <person name="Thomas B.C."/>
            <person name="Singh A."/>
            <person name="Wilkins M.J."/>
            <person name="Karaoz U."/>
            <person name="Brodie E.L."/>
            <person name="Williams K.H."/>
            <person name="Hubbard S.S."/>
            <person name="Banfield J.F."/>
        </authorList>
    </citation>
    <scope>NUCLEOTIDE SEQUENCE [LARGE SCALE GENOMIC DNA]</scope>
</reference>
<evidence type="ECO:0000313" key="2">
    <source>
        <dbReference type="EMBL" id="OGI45351.1"/>
    </source>
</evidence>
<proteinExistence type="predicted"/>
<feature type="chain" id="PRO_5009225564" description="YtkA-like domain-containing protein" evidence="1">
    <location>
        <begin position="26"/>
        <end position="153"/>
    </location>
</feature>
<sequence>MMKTSIVKVSGLLAALLWLSAAALAAERDQRQVIDGVAIYFGVLPAQLVRGHVPEHPERGMHGGAPVGENHLMVALFNDKTGERIARAEVTATITGPDRFKAEKRLEPMTIAGSVTYGNYFNMLGPGPYRIELLIRLPGAAKPIRARFEWARP</sequence>
<keyword evidence="1" id="KW-0732">Signal</keyword>
<accession>A0A1F6TJR4</accession>
<evidence type="ECO:0000313" key="3">
    <source>
        <dbReference type="Proteomes" id="UP000179360"/>
    </source>
</evidence>
<protein>
    <recommendedName>
        <fullName evidence="4">YtkA-like domain-containing protein</fullName>
    </recommendedName>
</protein>
<feature type="signal peptide" evidence="1">
    <location>
        <begin position="1"/>
        <end position="25"/>
    </location>
</feature>
<organism evidence="2 3">
    <name type="scientific">Candidatus Muproteobacteria bacterium RIFCSPHIGHO2_01_FULL_65_16</name>
    <dbReference type="NCBI Taxonomy" id="1817764"/>
    <lineage>
        <taxon>Bacteria</taxon>
        <taxon>Pseudomonadati</taxon>
        <taxon>Pseudomonadota</taxon>
        <taxon>Candidatus Muproteobacteria</taxon>
    </lineage>
</organism>
<evidence type="ECO:0008006" key="4">
    <source>
        <dbReference type="Google" id="ProtNLM"/>
    </source>
</evidence>
<gene>
    <name evidence="2" type="ORF">A2637_06585</name>
</gene>
<name>A0A1F6TJR4_9PROT</name>
<dbReference type="EMBL" id="MFSY01000078">
    <property type="protein sequence ID" value="OGI45351.1"/>
    <property type="molecule type" value="Genomic_DNA"/>
</dbReference>